<feature type="compositionally biased region" description="Low complexity" evidence="1">
    <location>
        <begin position="37"/>
        <end position="53"/>
    </location>
</feature>
<organism evidence="2">
    <name type="scientific">Tetraodon nigroviridis</name>
    <name type="common">Spotted green pufferfish</name>
    <name type="synonym">Chelonodon nigroviridis</name>
    <dbReference type="NCBI Taxonomy" id="99883"/>
    <lineage>
        <taxon>Eukaryota</taxon>
        <taxon>Metazoa</taxon>
        <taxon>Chordata</taxon>
        <taxon>Craniata</taxon>
        <taxon>Vertebrata</taxon>
        <taxon>Euteleostomi</taxon>
        <taxon>Actinopterygii</taxon>
        <taxon>Neopterygii</taxon>
        <taxon>Teleostei</taxon>
        <taxon>Neoteleostei</taxon>
        <taxon>Acanthomorphata</taxon>
        <taxon>Eupercaria</taxon>
        <taxon>Tetraodontiformes</taxon>
        <taxon>Tetradontoidea</taxon>
        <taxon>Tetraodontidae</taxon>
        <taxon>Tetraodon</taxon>
    </lineage>
</organism>
<reference evidence="2" key="2">
    <citation type="submission" date="2004-02" db="EMBL/GenBank/DDBJ databases">
        <authorList>
            <consortium name="Genoscope"/>
            <consortium name="Whitehead Institute Centre for Genome Research"/>
        </authorList>
    </citation>
    <scope>NUCLEOTIDE SEQUENCE</scope>
</reference>
<sequence length="169" mass="18909">MAMRLCPRAPACVSERARTSSERTRMCHFQFIPPSPGRSGRPRSSPTRTSGSRNLPANAGRACSAWWAWVPVFCPSRVLSPPSRERFLPSPTSRRPISQGKFCLCKTVEHGDPPQRHPTAVQTAGEQHICHPFPVRVCVCVKAKMSFHRGRELTSQHLLFLSKTLNSYS</sequence>
<evidence type="ECO:0000256" key="1">
    <source>
        <dbReference type="SAM" id="MobiDB-lite"/>
    </source>
</evidence>
<feature type="region of interest" description="Disordered" evidence="1">
    <location>
        <begin position="29"/>
        <end position="57"/>
    </location>
</feature>
<proteinExistence type="predicted"/>
<dbReference type="EMBL" id="CAAE01014577">
    <property type="protein sequence ID" value="CAF99359.1"/>
    <property type="molecule type" value="Genomic_DNA"/>
</dbReference>
<gene>
    <name evidence="2" type="ORF">GSTENG00017388001</name>
</gene>
<reference evidence="2" key="1">
    <citation type="journal article" date="2004" name="Nature">
        <title>Genome duplication in the teleost fish Tetraodon nigroviridis reveals the early vertebrate proto-karyotype.</title>
        <authorList>
            <person name="Jaillon O."/>
            <person name="Aury J.-M."/>
            <person name="Brunet F."/>
            <person name="Petit J.-L."/>
            <person name="Stange-Thomann N."/>
            <person name="Mauceli E."/>
            <person name="Bouneau L."/>
            <person name="Fischer C."/>
            <person name="Ozouf-Costaz C."/>
            <person name="Bernot A."/>
            <person name="Nicaud S."/>
            <person name="Jaffe D."/>
            <person name="Fisher S."/>
            <person name="Lutfalla G."/>
            <person name="Dossat C."/>
            <person name="Segurens B."/>
            <person name="Dasilva C."/>
            <person name="Salanoubat M."/>
            <person name="Levy M."/>
            <person name="Boudet N."/>
            <person name="Castellano S."/>
            <person name="Anthouard V."/>
            <person name="Jubin C."/>
            <person name="Castelli V."/>
            <person name="Katinka M."/>
            <person name="Vacherie B."/>
            <person name="Biemont C."/>
            <person name="Skalli Z."/>
            <person name="Cattolico L."/>
            <person name="Poulain J."/>
            <person name="De Berardinis V."/>
            <person name="Cruaud C."/>
            <person name="Duprat S."/>
            <person name="Brottier P."/>
            <person name="Coutanceau J.-P."/>
            <person name="Gouzy J."/>
            <person name="Parra G."/>
            <person name="Lardier G."/>
            <person name="Chapple C."/>
            <person name="McKernan K.J."/>
            <person name="McEwan P."/>
            <person name="Bosak S."/>
            <person name="Kellis M."/>
            <person name="Volff J.-N."/>
            <person name="Guigo R."/>
            <person name="Zody M.C."/>
            <person name="Mesirov J."/>
            <person name="Lindblad-Toh K."/>
            <person name="Birren B."/>
            <person name="Nusbaum C."/>
            <person name="Kahn D."/>
            <person name="Robinson-Rechavi M."/>
            <person name="Laudet V."/>
            <person name="Schachter V."/>
            <person name="Quetier F."/>
            <person name="Saurin W."/>
            <person name="Scarpelli C."/>
            <person name="Wincker P."/>
            <person name="Lander E.S."/>
            <person name="Weissenbach J."/>
            <person name="Roest Crollius H."/>
        </authorList>
    </citation>
    <scope>NUCLEOTIDE SEQUENCE [LARGE SCALE GENOMIC DNA]</scope>
</reference>
<name>Q4SJ23_TETNG</name>
<dbReference type="AlphaFoldDB" id="Q4SJ23"/>
<evidence type="ECO:0000313" key="2">
    <source>
        <dbReference type="EMBL" id="CAF99359.1"/>
    </source>
</evidence>
<protein>
    <submittedName>
        <fullName evidence="2">(spotted green pufferfish) hypothetical protein</fullName>
    </submittedName>
</protein>
<dbReference type="KEGG" id="tng:GSTEN00017388G001"/>
<comment type="caution">
    <text evidence="2">The sequence shown here is derived from an EMBL/GenBank/DDBJ whole genome shotgun (WGS) entry which is preliminary data.</text>
</comment>
<accession>Q4SJ23</accession>